<reference evidence="3 4" key="1">
    <citation type="journal article" date="2016" name="Nat. Commun.">
        <title>Thousands of microbial genomes shed light on interconnected biogeochemical processes in an aquifer system.</title>
        <authorList>
            <person name="Anantharaman K."/>
            <person name="Brown C.T."/>
            <person name="Hug L.A."/>
            <person name="Sharon I."/>
            <person name="Castelle C.J."/>
            <person name="Probst A.J."/>
            <person name="Thomas B.C."/>
            <person name="Singh A."/>
            <person name="Wilkins M.J."/>
            <person name="Karaoz U."/>
            <person name="Brodie E.L."/>
            <person name="Williams K.H."/>
            <person name="Hubbard S.S."/>
            <person name="Banfield J.F."/>
        </authorList>
    </citation>
    <scope>NUCLEOTIDE SEQUENCE [LARGE SCALE GENOMIC DNA]</scope>
</reference>
<accession>A0A1G2F426</accession>
<dbReference type="STRING" id="1801990.A2V69_03040"/>
<dbReference type="Proteomes" id="UP000177810">
    <property type="component" value="Unassembled WGS sequence"/>
</dbReference>
<dbReference type="CDD" id="cd00004">
    <property type="entry name" value="Sortase"/>
    <property type="match status" value="1"/>
</dbReference>
<comment type="caution">
    <text evidence="3">The sequence shown here is derived from an EMBL/GenBank/DDBJ whole genome shotgun (WGS) entry which is preliminary data.</text>
</comment>
<dbReference type="InterPro" id="IPR023365">
    <property type="entry name" value="Sortase_dom-sf"/>
</dbReference>
<evidence type="ECO:0000256" key="1">
    <source>
        <dbReference type="ARBA" id="ARBA00022801"/>
    </source>
</evidence>
<name>A0A1G2F426_9BACT</name>
<keyword evidence="2" id="KW-1133">Transmembrane helix</keyword>
<dbReference type="GO" id="GO:0016787">
    <property type="term" value="F:hydrolase activity"/>
    <property type="evidence" value="ECO:0007669"/>
    <property type="project" value="UniProtKB-KW"/>
</dbReference>
<proteinExistence type="predicted"/>
<keyword evidence="2" id="KW-0812">Transmembrane</keyword>
<evidence type="ECO:0008006" key="5">
    <source>
        <dbReference type="Google" id="ProtNLM"/>
    </source>
</evidence>
<organism evidence="3 4">
    <name type="scientific">Candidatus Portnoybacteria bacterium RBG_13_40_8</name>
    <dbReference type="NCBI Taxonomy" id="1801990"/>
    <lineage>
        <taxon>Bacteria</taxon>
        <taxon>Candidatus Portnoyibacteriota</taxon>
    </lineage>
</organism>
<dbReference type="Gene3D" id="2.40.260.10">
    <property type="entry name" value="Sortase"/>
    <property type="match status" value="1"/>
</dbReference>
<dbReference type="EMBL" id="MHMT01000013">
    <property type="protein sequence ID" value="OGZ32779.1"/>
    <property type="molecule type" value="Genomic_DNA"/>
</dbReference>
<sequence>MRRGSIIKEGLIFLFLFLIVFSFSLFIFNGRFIYAQAKYHFLGPSPINSSIVLSENQNSDELSCSENKSLQIPQRIIIPSLGIDAPIIWPEDTNESALQSALEKGVVFWPESSLPEDKGTTVILGHSSAYPWYNGEYGSIFSLLNRLNPGDEIWIFSPEKKYIYNVSEKEIQLPKDIRIDKQDGQSILYLLSCWPINTNWKRIAVKAISIDNI</sequence>
<dbReference type="InterPro" id="IPR005754">
    <property type="entry name" value="Sortase"/>
</dbReference>
<dbReference type="Pfam" id="PF04203">
    <property type="entry name" value="Sortase"/>
    <property type="match status" value="1"/>
</dbReference>
<keyword evidence="1" id="KW-0378">Hydrolase</keyword>
<gene>
    <name evidence="3" type="ORF">A2V69_03040</name>
</gene>
<keyword evidence="2" id="KW-0472">Membrane</keyword>
<evidence type="ECO:0000313" key="3">
    <source>
        <dbReference type="EMBL" id="OGZ32779.1"/>
    </source>
</evidence>
<dbReference type="AlphaFoldDB" id="A0A1G2F426"/>
<protein>
    <recommendedName>
        <fullName evidence="5">Sortase</fullName>
    </recommendedName>
</protein>
<dbReference type="SUPFAM" id="SSF63817">
    <property type="entry name" value="Sortase"/>
    <property type="match status" value="1"/>
</dbReference>
<evidence type="ECO:0000256" key="2">
    <source>
        <dbReference type="SAM" id="Phobius"/>
    </source>
</evidence>
<feature type="transmembrane region" description="Helical" evidence="2">
    <location>
        <begin position="12"/>
        <end position="34"/>
    </location>
</feature>
<evidence type="ECO:0000313" key="4">
    <source>
        <dbReference type="Proteomes" id="UP000177810"/>
    </source>
</evidence>